<feature type="transmembrane region" description="Helical" evidence="3">
    <location>
        <begin position="191"/>
        <end position="213"/>
    </location>
</feature>
<feature type="domain" description="Major facilitator superfamily (MFS) profile" evidence="4">
    <location>
        <begin position="102"/>
        <end position="554"/>
    </location>
</feature>
<feature type="region of interest" description="Disordered" evidence="2">
    <location>
        <begin position="58"/>
        <end position="90"/>
    </location>
</feature>
<dbReference type="InterPro" id="IPR036259">
    <property type="entry name" value="MFS_trans_sf"/>
</dbReference>
<evidence type="ECO:0000256" key="1">
    <source>
        <dbReference type="ARBA" id="ARBA00004141"/>
    </source>
</evidence>
<evidence type="ECO:0000313" key="6">
    <source>
        <dbReference type="Proteomes" id="UP001217089"/>
    </source>
</evidence>
<dbReference type="InterPro" id="IPR050327">
    <property type="entry name" value="Proton-linked_MCT"/>
</dbReference>
<organism evidence="5 6">
    <name type="scientific">Tegillarca granosa</name>
    <name type="common">Malaysian cockle</name>
    <name type="synonym">Anadara granosa</name>
    <dbReference type="NCBI Taxonomy" id="220873"/>
    <lineage>
        <taxon>Eukaryota</taxon>
        <taxon>Metazoa</taxon>
        <taxon>Spiralia</taxon>
        <taxon>Lophotrochozoa</taxon>
        <taxon>Mollusca</taxon>
        <taxon>Bivalvia</taxon>
        <taxon>Autobranchia</taxon>
        <taxon>Pteriomorphia</taxon>
        <taxon>Arcoida</taxon>
        <taxon>Arcoidea</taxon>
        <taxon>Arcidae</taxon>
        <taxon>Tegillarca</taxon>
    </lineage>
</organism>
<feature type="transmembrane region" description="Helical" evidence="3">
    <location>
        <begin position="136"/>
        <end position="156"/>
    </location>
</feature>
<dbReference type="CDD" id="cd17352">
    <property type="entry name" value="MFS_MCT_SLC16"/>
    <property type="match status" value="1"/>
</dbReference>
<name>A0ABQ9E7Z3_TEGGR</name>
<dbReference type="InterPro" id="IPR020846">
    <property type="entry name" value="MFS_dom"/>
</dbReference>
<feature type="transmembrane region" description="Helical" evidence="3">
    <location>
        <begin position="372"/>
        <end position="396"/>
    </location>
</feature>
<dbReference type="InterPro" id="IPR011701">
    <property type="entry name" value="MFS"/>
</dbReference>
<feature type="transmembrane region" description="Helical" evidence="3">
    <location>
        <begin position="257"/>
        <end position="279"/>
    </location>
</feature>
<dbReference type="PANTHER" id="PTHR11360">
    <property type="entry name" value="MONOCARBOXYLATE TRANSPORTER"/>
    <property type="match status" value="1"/>
</dbReference>
<protein>
    <recommendedName>
        <fullName evidence="4">Major facilitator superfamily (MFS) profile domain-containing protein</fullName>
    </recommendedName>
</protein>
<feature type="transmembrane region" description="Helical" evidence="3">
    <location>
        <begin position="98"/>
        <end position="116"/>
    </location>
</feature>
<evidence type="ECO:0000313" key="5">
    <source>
        <dbReference type="EMBL" id="KAJ8300002.1"/>
    </source>
</evidence>
<feature type="transmembrane region" description="Helical" evidence="3">
    <location>
        <begin position="440"/>
        <end position="456"/>
    </location>
</feature>
<keyword evidence="3" id="KW-0812">Transmembrane</keyword>
<reference evidence="5 6" key="1">
    <citation type="submission" date="2022-12" db="EMBL/GenBank/DDBJ databases">
        <title>Chromosome-level genome of Tegillarca granosa.</title>
        <authorList>
            <person name="Kim J."/>
        </authorList>
    </citation>
    <scope>NUCLEOTIDE SEQUENCE [LARGE SCALE GENOMIC DNA]</scope>
    <source>
        <strain evidence="5">Teg-2019</strain>
        <tissue evidence="5">Adductor muscle</tissue>
    </source>
</reference>
<keyword evidence="3" id="KW-0472">Membrane</keyword>
<proteinExistence type="predicted"/>
<feature type="transmembrane region" description="Helical" evidence="3">
    <location>
        <begin position="462"/>
        <end position="479"/>
    </location>
</feature>
<comment type="caution">
    <text evidence="5">The sequence shown here is derived from an EMBL/GenBank/DDBJ whole genome shotgun (WGS) entry which is preliminary data.</text>
</comment>
<feature type="region of interest" description="Disordered" evidence="2">
    <location>
        <begin position="17"/>
        <end position="40"/>
    </location>
</feature>
<gene>
    <name evidence="5" type="ORF">KUTeg_021521</name>
</gene>
<feature type="transmembrane region" description="Helical" evidence="3">
    <location>
        <begin position="168"/>
        <end position="185"/>
    </location>
</feature>
<dbReference type="PROSITE" id="PS50850">
    <property type="entry name" value="MFS"/>
    <property type="match status" value="1"/>
</dbReference>
<dbReference type="EMBL" id="JARBDR010000919">
    <property type="protein sequence ID" value="KAJ8300002.1"/>
    <property type="molecule type" value="Genomic_DNA"/>
</dbReference>
<feature type="transmembrane region" description="Helical" evidence="3">
    <location>
        <begin position="225"/>
        <end position="245"/>
    </location>
</feature>
<dbReference type="SUPFAM" id="SSF103473">
    <property type="entry name" value="MFS general substrate transporter"/>
    <property type="match status" value="1"/>
</dbReference>
<dbReference type="Pfam" id="PF07690">
    <property type="entry name" value="MFS_1"/>
    <property type="match status" value="1"/>
</dbReference>
<dbReference type="Proteomes" id="UP001217089">
    <property type="component" value="Unassembled WGS sequence"/>
</dbReference>
<keyword evidence="6" id="KW-1185">Reference proteome</keyword>
<evidence type="ECO:0000256" key="3">
    <source>
        <dbReference type="SAM" id="Phobius"/>
    </source>
</evidence>
<evidence type="ECO:0000256" key="2">
    <source>
        <dbReference type="SAM" id="MobiDB-lite"/>
    </source>
</evidence>
<comment type="subcellular location">
    <subcellularLocation>
        <location evidence="1">Membrane</location>
        <topology evidence="1">Multi-pass membrane protein</topology>
    </subcellularLocation>
</comment>
<feature type="transmembrane region" description="Helical" evidence="3">
    <location>
        <begin position="532"/>
        <end position="555"/>
    </location>
</feature>
<evidence type="ECO:0000259" key="4">
    <source>
        <dbReference type="PROSITE" id="PS50850"/>
    </source>
</evidence>
<accession>A0ABQ9E7Z3</accession>
<dbReference type="PANTHER" id="PTHR11360:SF306">
    <property type="entry name" value="RE01051P"/>
    <property type="match status" value="1"/>
</dbReference>
<keyword evidence="3" id="KW-1133">Transmembrane helix</keyword>
<feature type="transmembrane region" description="Helical" evidence="3">
    <location>
        <begin position="500"/>
        <end position="520"/>
    </location>
</feature>
<dbReference type="Gene3D" id="1.20.1250.20">
    <property type="entry name" value="MFS general substrate transporter like domains"/>
    <property type="match status" value="1"/>
</dbReference>
<feature type="transmembrane region" description="Helical" evidence="3">
    <location>
        <begin position="408"/>
        <end position="428"/>
    </location>
</feature>
<sequence>MVITAVTNHLFTGVMSDVGLHGDQDKTPGTDGPNTTNHGVTEVTSDLYDQVHSNDKFSLVGKPGDNDDLYSQTNKDIEGGDDNDLEDSDKPAAPDGGWGWWCVVGCALAHFFIGGFERSGGILLLQLQDKFESGAASTTWIISLSATLRLLLGPLASVLSNKFSCRKVVIVGGLIFSAGVMSSAFMPELEILHLTYGILGGLGKSFAYAPGLVIVGQYFKKRRSLAVGVATAGGGLGTLLLPPLFEILFEEYGFMGAFIILAGFPLHLCISGGLYRPLVDNKDKHGKLKDKEADDVELMPLKPKEEVHVDGVNNTDDRMTKAGECDELTEKEKNNLLIKRPSLKEIKRKILGKDEHESKKLIDLTLLKNSRFLTFCVGICFLSLAFNSVLIFIPPLAKELGLTRLQGAYILSISGLFDIVGRLGSGVVLNLKKIKPFRMVIYNTAMFILGFLSFTLPLSRTFIEITIIGALYGLLTGIYTSQKSVILADILGSECLNSSFGILICFQGIGTLLGPPFTGLLKDISDSYDEGFFFVASVTLLGAITLAVGNVYFYCRHKSRKPKISKNDRVDGD</sequence>